<dbReference type="InterPro" id="IPR001119">
    <property type="entry name" value="SLH_dom"/>
</dbReference>
<organism evidence="3 4">
    <name type="scientific">Tumebacillus amylolyticus</name>
    <dbReference type="NCBI Taxonomy" id="2801339"/>
    <lineage>
        <taxon>Bacteria</taxon>
        <taxon>Bacillati</taxon>
        <taxon>Bacillota</taxon>
        <taxon>Bacilli</taxon>
        <taxon>Bacillales</taxon>
        <taxon>Alicyclobacillaceae</taxon>
        <taxon>Tumebacillus</taxon>
    </lineage>
</organism>
<evidence type="ECO:0000313" key="3">
    <source>
        <dbReference type="EMBL" id="MBL0386141.1"/>
    </source>
</evidence>
<feature type="domain" description="SLH" evidence="2">
    <location>
        <begin position="395"/>
        <end position="454"/>
    </location>
</feature>
<evidence type="ECO:0000313" key="4">
    <source>
        <dbReference type="Proteomes" id="UP000602284"/>
    </source>
</evidence>
<sequence>MKKATKTASLALLALSLLSQPALAASNDPSLADQRTSALNYLHDNLQKSSYKYTVGWASVALYDAGESVTSPKWSNADGTNGVIYRESEVRRNVNLSDATTDFESTLLGLLSANQNPRAFGKKDFIQAILSSQRADGKFADTIYGEGEDLLNAHIYGIIALYSAGVSIPNADQARDYLLSKQHADGGFNWAAGDHSNPDVTAFALIAMKALGLDASNPAVQKALNFLKNVQNTSGGFSNEGTDNPDSATTVLQALVAYGIDPKSYSKSGHDLFDFLNSFRTANGGFSYTLGGDANAISTQFVLMAYSDLLNGKTVFQKLHDENVAKSSTWTQAFPDLPFTHPYYADNMKLANLGVMAGHTDGTYGTGEPVTREQFAKILVSGAHLDDEVGAPTTQFTDVDNGWANPYIAVALKHKFVYGTSNTTYNPLGEITGAEVMAILVRMLGSHYEQEAQSRPKTDWYDGYVAVAKEHHLLYPNFNVNAPATRAEVGYSFVRLYDEQLKAQ</sequence>
<comment type="caution">
    <text evidence="3">The sequence shown here is derived from an EMBL/GenBank/DDBJ whole genome shotgun (WGS) entry which is preliminary data.</text>
</comment>
<keyword evidence="1" id="KW-0732">Signal</keyword>
<dbReference type="RefSeq" id="WP_201632041.1">
    <property type="nucleotide sequence ID" value="NZ_JAEQNB010000001.1"/>
</dbReference>
<dbReference type="Pfam" id="PF00395">
    <property type="entry name" value="SLH"/>
    <property type="match status" value="2"/>
</dbReference>
<keyword evidence="4" id="KW-1185">Reference proteome</keyword>
<name>A0ABS1J791_9BACL</name>
<dbReference type="InterPro" id="IPR032696">
    <property type="entry name" value="SQ_cyclase_C"/>
</dbReference>
<dbReference type="SUPFAM" id="SSF48239">
    <property type="entry name" value="Terpenoid cyclases/Protein prenyltransferases"/>
    <property type="match status" value="1"/>
</dbReference>
<proteinExistence type="predicted"/>
<protein>
    <submittedName>
        <fullName evidence="3">S-layer homology domain-containing protein</fullName>
    </submittedName>
</protein>
<feature type="signal peptide" evidence="1">
    <location>
        <begin position="1"/>
        <end position="24"/>
    </location>
</feature>
<accession>A0ABS1J791</accession>
<dbReference type="Pfam" id="PF13243">
    <property type="entry name" value="SQHop_cyclase_C"/>
    <property type="match status" value="1"/>
</dbReference>
<feature type="chain" id="PRO_5045401729" evidence="1">
    <location>
        <begin position="25"/>
        <end position="504"/>
    </location>
</feature>
<dbReference type="InterPro" id="IPR008930">
    <property type="entry name" value="Terpenoid_cyclase/PrenylTrfase"/>
</dbReference>
<reference evidence="3 4" key="1">
    <citation type="submission" date="2021-01" db="EMBL/GenBank/DDBJ databases">
        <title>Tumebacillus sp. strain ITR2 16S ribosomal RNA gene Genome sequencing and assembly.</title>
        <authorList>
            <person name="Kang M."/>
        </authorList>
    </citation>
    <scope>NUCLEOTIDE SEQUENCE [LARGE SCALE GENOMIC DNA]</scope>
    <source>
        <strain evidence="3 4">ITR2</strain>
    </source>
</reference>
<evidence type="ECO:0000259" key="2">
    <source>
        <dbReference type="PROSITE" id="PS51272"/>
    </source>
</evidence>
<dbReference type="EMBL" id="JAEQNB010000001">
    <property type="protein sequence ID" value="MBL0386141.1"/>
    <property type="molecule type" value="Genomic_DNA"/>
</dbReference>
<feature type="domain" description="SLH" evidence="2">
    <location>
        <begin position="330"/>
        <end position="393"/>
    </location>
</feature>
<dbReference type="Gene3D" id="1.50.10.20">
    <property type="match status" value="2"/>
</dbReference>
<evidence type="ECO:0000256" key="1">
    <source>
        <dbReference type="SAM" id="SignalP"/>
    </source>
</evidence>
<gene>
    <name evidence="3" type="ORF">JJB07_05685</name>
</gene>
<dbReference type="PROSITE" id="PS51272">
    <property type="entry name" value="SLH"/>
    <property type="match status" value="2"/>
</dbReference>
<dbReference type="Proteomes" id="UP000602284">
    <property type="component" value="Unassembled WGS sequence"/>
</dbReference>
<dbReference type="CDD" id="cd00688">
    <property type="entry name" value="ISOPREN_C2_like"/>
    <property type="match status" value="1"/>
</dbReference>